<dbReference type="PROSITE" id="PS50110">
    <property type="entry name" value="RESPONSE_REGULATORY"/>
    <property type="match status" value="1"/>
</dbReference>
<dbReference type="Gene3D" id="2.10.70.100">
    <property type="match status" value="1"/>
</dbReference>
<dbReference type="InterPro" id="IPR003594">
    <property type="entry name" value="HATPase_dom"/>
</dbReference>
<dbReference type="InterPro" id="IPR000700">
    <property type="entry name" value="PAS-assoc_C"/>
</dbReference>
<dbReference type="SMART" id="SM00388">
    <property type="entry name" value="HisKA"/>
    <property type="match status" value="1"/>
</dbReference>
<dbReference type="Pfam" id="PF00072">
    <property type="entry name" value="Response_reg"/>
    <property type="match status" value="1"/>
</dbReference>
<keyword evidence="3 6" id="KW-0597">Phosphoprotein</keyword>
<feature type="coiled-coil region" evidence="7">
    <location>
        <begin position="457"/>
        <end position="498"/>
    </location>
</feature>
<comment type="caution">
    <text evidence="11">The sequence shown here is derived from an EMBL/GenBank/DDBJ whole genome shotgun (WGS) entry which is preliminary data.</text>
</comment>
<dbReference type="Pfam" id="PF01590">
    <property type="entry name" value="GAF"/>
    <property type="match status" value="1"/>
</dbReference>
<dbReference type="GO" id="GO:0000155">
    <property type="term" value="F:phosphorelay sensor kinase activity"/>
    <property type="evidence" value="ECO:0007669"/>
    <property type="project" value="InterPro"/>
</dbReference>
<feature type="domain" description="PAC" evidence="10">
    <location>
        <begin position="243"/>
        <end position="295"/>
    </location>
</feature>
<evidence type="ECO:0000256" key="6">
    <source>
        <dbReference type="PROSITE-ProRule" id="PRU00169"/>
    </source>
</evidence>
<dbReference type="Gene3D" id="3.30.450.20">
    <property type="entry name" value="PAS domain"/>
    <property type="match status" value="2"/>
</dbReference>
<dbReference type="Pfam" id="PF02518">
    <property type="entry name" value="HATPase_c"/>
    <property type="match status" value="1"/>
</dbReference>
<dbReference type="SMART" id="SM00387">
    <property type="entry name" value="HATPase_c"/>
    <property type="match status" value="1"/>
</dbReference>
<dbReference type="SUPFAM" id="SSF47384">
    <property type="entry name" value="Homodimeric domain of signal transducing histidine kinase"/>
    <property type="match status" value="1"/>
</dbReference>
<dbReference type="InterPro" id="IPR036097">
    <property type="entry name" value="HisK_dim/P_sf"/>
</dbReference>
<dbReference type="InterPro" id="IPR005467">
    <property type="entry name" value="His_kinase_dom"/>
</dbReference>
<evidence type="ECO:0000259" key="10">
    <source>
        <dbReference type="PROSITE" id="PS50113"/>
    </source>
</evidence>
<sequence length="870" mass="94650">MPNGPLSVQTLTGAEIAAHDWAATSLGPIEGWPISLRSLLGMMLSCPTPMFLAWGPELLCFYNDAYRPLLGVRLERALGERFDVVWANIWDELIPLVDRTLAGGNVIATDMKLDLARTGEPEESWWSFTYSPAFDDAGRIAGLLCVTGETTARVLAERERAAADERLQLALSAGRNIGAWDWDVIADIVRADSRFALLYGVDPAVAAAGAPIATFFANIHPDDLPGLQRLIEQAMDPSGDGTLIVEYRLVSADGTCRWVSAQGRCTFDDTGRPVRLPGVSYDIDDRKQAELAALAAKAEREFVLQLSARQRAATDPEAIMRFTARALGEWLQVHRVVFARIAANRVRYTGGWNDGSLPPLIGDHTLDRFGAANNALLRAGRTILSDRFDADATFEPELVATYSAQSGICVPLRRDGRLEGLLIIGHGDPRRWMPGEIALVQEVAEISWVTVQRADALMRLEAKVGRQDAQLERVATELHNAASARAAAETQVRQLQKMEAVGQLTGGIAHDFNNMLAVVIGGLDMIDRRLATGRHDVDRYVEAAREGATRAAALTQRLLAFSRQSPLSPEPVEGNRLVTDLTDLLTRTLGERIAVETVLSAGLWRAEADRGQLENAIVNLAVNARDAMEGGGKLTIETANAHVGDDYAREADMAAGQYVLIAVTDTGTGMESDVLAKAFDPFFTTKPVGRGTGLGLSQVFGFVRQSRGHVRIYSEPGVGTTVRLYLPRFYGEQPTPTPPATPQPIRRGSPDEMVLVVEDEPRVRSFSVEVLRDLGYGVLHAANGPEALALLEQGVRVTLLFTDVVMPGMTGRELADRALALRPDLRVLYTTGYTRNAVVHNGVLDPGTRLLPKPFGVDELARKVREALDA</sequence>
<comment type="catalytic activity">
    <reaction evidence="1">
        <text>ATP + protein L-histidine = ADP + protein N-phospho-L-histidine.</text>
        <dbReference type="EC" id="2.7.13.3"/>
    </reaction>
</comment>
<keyword evidence="5 11" id="KW-0418">Kinase</keyword>
<dbReference type="Pfam" id="PF08447">
    <property type="entry name" value="PAS_3"/>
    <property type="match status" value="1"/>
</dbReference>
<evidence type="ECO:0000313" key="12">
    <source>
        <dbReference type="Proteomes" id="UP000248614"/>
    </source>
</evidence>
<protein>
    <recommendedName>
        <fullName evidence="2">histidine kinase</fullName>
        <ecNumber evidence="2">2.7.13.3</ecNumber>
    </recommendedName>
</protein>
<evidence type="ECO:0000259" key="9">
    <source>
        <dbReference type="PROSITE" id="PS50110"/>
    </source>
</evidence>
<dbReference type="Proteomes" id="UP000248614">
    <property type="component" value="Unassembled WGS sequence"/>
</dbReference>
<dbReference type="InterPro" id="IPR003661">
    <property type="entry name" value="HisK_dim/P_dom"/>
</dbReference>
<feature type="domain" description="Histidine kinase" evidence="8">
    <location>
        <begin position="507"/>
        <end position="730"/>
    </location>
</feature>
<dbReference type="InterPro" id="IPR013656">
    <property type="entry name" value="PAS_4"/>
</dbReference>
<dbReference type="InterPro" id="IPR001610">
    <property type="entry name" value="PAC"/>
</dbReference>
<dbReference type="SUPFAM" id="SSF52172">
    <property type="entry name" value="CheY-like"/>
    <property type="match status" value="1"/>
</dbReference>
<dbReference type="CDD" id="cd00130">
    <property type="entry name" value="PAS"/>
    <property type="match status" value="1"/>
</dbReference>
<dbReference type="InterPro" id="IPR013655">
    <property type="entry name" value="PAS_fold_3"/>
</dbReference>
<dbReference type="SUPFAM" id="SSF55781">
    <property type="entry name" value="GAF domain-like"/>
    <property type="match status" value="1"/>
</dbReference>
<dbReference type="InterPro" id="IPR036890">
    <property type="entry name" value="HATPase_C_sf"/>
</dbReference>
<dbReference type="InterPro" id="IPR000014">
    <property type="entry name" value="PAS"/>
</dbReference>
<evidence type="ECO:0000256" key="1">
    <source>
        <dbReference type="ARBA" id="ARBA00000085"/>
    </source>
</evidence>
<gene>
    <name evidence="11" type="ORF">DI632_02025</name>
</gene>
<keyword evidence="4" id="KW-0808">Transferase</keyword>
<accession>A0A2W4ZD87</accession>
<dbReference type="SUPFAM" id="SSF55785">
    <property type="entry name" value="PYP-like sensor domain (PAS domain)"/>
    <property type="match status" value="2"/>
</dbReference>
<dbReference type="SMART" id="SM00065">
    <property type="entry name" value="GAF"/>
    <property type="match status" value="1"/>
</dbReference>
<dbReference type="Pfam" id="PF08448">
    <property type="entry name" value="PAS_4"/>
    <property type="match status" value="1"/>
</dbReference>
<dbReference type="CDD" id="cd18161">
    <property type="entry name" value="REC_hyHK_blue-like"/>
    <property type="match status" value="1"/>
</dbReference>
<evidence type="ECO:0000259" key="8">
    <source>
        <dbReference type="PROSITE" id="PS50109"/>
    </source>
</evidence>
<dbReference type="SMART" id="SM00086">
    <property type="entry name" value="PAC"/>
    <property type="match status" value="1"/>
</dbReference>
<dbReference type="InterPro" id="IPR011006">
    <property type="entry name" value="CheY-like_superfamily"/>
</dbReference>
<feature type="domain" description="Response regulatory" evidence="9">
    <location>
        <begin position="753"/>
        <end position="868"/>
    </location>
</feature>
<dbReference type="PANTHER" id="PTHR43065">
    <property type="entry name" value="SENSOR HISTIDINE KINASE"/>
    <property type="match status" value="1"/>
</dbReference>
<dbReference type="PROSITE" id="PS50113">
    <property type="entry name" value="PAC"/>
    <property type="match status" value="1"/>
</dbReference>
<dbReference type="SMART" id="SM00448">
    <property type="entry name" value="REC"/>
    <property type="match status" value="1"/>
</dbReference>
<evidence type="ECO:0000256" key="7">
    <source>
        <dbReference type="SAM" id="Coils"/>
    </source>
</evidence>
<feature type="modified residue" description="4-aspartylphosphate" evidence="6">
    <location>
        <position position="803"/>
    </location>
</feature>
<dbReference type="InterPro" id="IPR004358">
    <property type="entry name" value="Sig_transdc_His_kin-like_C"/>
</dbReference>
<dbReference type="Gene3D" id="3.30.565.10">
    <property type="entry name" value="Histidine kinase-like ATPase, C-terminal domain"/>
    <property type="match status" value="1"/>
</dbReference>
<evidence type="ECO:0000256" key="5">
    <source>
        <dbReference type="ARBA" id="ARBA00022777"/>
    </source>
</evidence>
<organism evidence="11 12">
    <name type="scientific">Sphingomonas hengshuiensis</name>
    <dbReference type="NCBI Taxonomy" id="1609977"/>
    <lineage>
        <taxon>Bacteria</taxon>
        <taxon>Pseudomonadati</taxon>
        <taxon>Pseudomonadota</taxon>
        <taxon>Alphaproteobacteria</taxon>
        <taxon>Sphingomonadales</taxon>
        <taxon>Sphingomonadaceae</taxon>
        <taxon>Sphingomonas</taxon>
    </lineage>
</organism>
<keyword evidence="7" id="KW-0175">Coiled coil</keyword>
<dbReference type="PRINTS" id="PR00344">
    <property type="entry name" value="BCTRLSENSOR"/>
</dbReference>
<evidence type="ECO:0000256" key="3">
    <source>
        <dbReference type="ARBA" id="ARBA00022553"/>
    </source>
</evidence>
<evidence type="ECO:0000313" key="11">
    <source>
        <dbReference type="EMBL" id="PZO80353.1"/>
    </source>
</evidence>
<dbReference type="PANTHER" id="PTHR43065:SF49">
    <property type="entry name" value="HISTIDINE KINASE"/>
    <property type="match status" value="1"/>
</dbReference>
<dbReference type="InterPro" id="IPR003018">
    <property type="entry name" value="GAF"/>
</dbReference>
<dbReference type="Gene3D" id="3.30.450.40">
    <property type="match status" value="1"/>
</dbReference>
<dbReference type="AlphaFoldDB" id="A0A2W4ZD87"/>
<reference evidence="11 12" key="1">
    <citation type="submission" date="2017-08" db="EMBL/GenBank/DDBJ databases">
        <title>Infants hospitalized years apart are colonized by the same room-sourced microbial strains.</title>
        <authorList>
            <person name="Brooks B."/>
            <person name="Olm M.R."/>
            <person name="Firek B.A."/>
            <person name="Baker R."/>
            <person name="Thomas B.C."/>
            <person name="Morowitz M.J."/>
            <person name="Banfield J.F."/>
        </authorList>
    </citation>
    <scope>NUCLEOTIDE SEQUENCE [LARGE SCALE GENOMIC DNA]</scope>
    <source>
        <strain evidence="11">S2_018_000_R3_110</strain>
    </source>
</reference>
<dbReference type="PROSITE" id="PS50109">
    <property type="entry name" value="HIS_KIN"/>
    <property type="match status" value="1"/>
</dbReference>
<dbReference type="Gene3D" id="1.10.287.130">
    <property type="match status" value="1"/>
</dbReference>
<dbReference type="SUPFAM" id="SSF55874">
    <property type="entry name" value="ATPase domain of HSP90 chaperone/DNA topoisomerase II/histidine kinase"/>
    <property type="match status" value="1"/>
</dbReference>
<proteinExistence type="predicted"/>
<evidence type="ECO:0000256" key="4">
    <source>
        <dbReference type="ARBA" id="ARBA00022679"/>
    </source>
</evidence>
<dbReference type="InterPro" id="IPR029016">
    <property type="entry name" value="GAF-like_dom_sf"/>
</dbReference>
<dbReference type="Gene3D" id="3.40.50.2300">
    <property type="match status" value="1"/>
</dbReference>
<dbReference type="InterPro" id="IPR001789">
    <property type="entry name" value="Sig_transdc_resp-reg_receiver"/>
</dbReference>
<evidence type="ECO:0000256" key="2">
    <source>
        <dbReference type="ARBA" id="ARBA00012438"/>
    </source>
</evidence>
<dbReference type="EC" id="2.7.13.3" evidence="2"/>
<name>A0A2W4ZD87_9SPHN</name>
<dbReference type="InterPro" id="IPR035965">
    <property type="entry name" value="PAS-like_dom_sf"/>
</dbReference>
<dbReference type="EMBL" id="QFNF01000003">
    <property type="protein sequence ID" value="PZO80353.1"/>
    <property type="molecule type" value="Genomic_DNA"/>
</dbReference>